<reference evidence="1" key="1">
    <citation type="submission" date="2013-03" db="EMBL/GenBank/DDBJ databases">
        <authorList>
            <person name="Harkins D.M."/>
            <person name="Durkin A.S."/>
            <person name="Brinkac L.M."/>
            <person name="Haft D.H."/>
            <person name="Selengut J.D."/>
            <person name="Sanka R."/>
            <person name="DePew J."/>
            <person name="Purushe J."/>
            <person name="Hartskeerl R.A."/>
            <person name="Ahmed A."/>
            <person name="van der Linden H."/>
            <person name="Goris M.G.A."/>
            <person name="Vinetz J.M."/>
            <person name="Sutton G.G."/>
            <person name="Nierman W.C."/>
            <person name="Fouts D.E."/>
        </authorList>
    </citation>
    <scope>NUCLEOTIDE SEQUENCE [LARGE SCALE GENOMIC DNA]</scope>
    <source>
        <strain evidence="1">ICFT</strain>
    </source>
</reference>
<evidence type="ECO:0000313" key="1">
    <source>
        <dbReference type="EMBL" id="EMY77021.1"/>
    </source>
</evidence>
<sequence>MTRMMSANGPIKKKNIFENCISNSDPFGIKIGIQFKGVNCI</sequence>
<dbReference type="Proteomes" id="UP000012313">
    <property type="component" value="Unassembled WGS sequence"/>
</dbReference>
<protein>
    <submittedName>
        <fullName evidence="1">Uncharacterized protein</fullName>
    </submittedName>
</protein>
<comment type="caution">
    <text evidence="1">The sequence shown here is derived from an EMBL/GenBank/DDBJ whole genome shotgun (WGS) entry which is preliminary data.</text>
</comment>
<organism evidence="1 2">
    <name type="scientific">Leptospira weilii serovar Ranarum str. ICFT</name>
    <dbReference type="NCBI Taxonomy" id="1218598"/>
    <lineage>
        <taxon>Bacteria</taxon>
        <taxon>Pseudomonadati</taxon>
        <taxon>Spirochaetota</taxon>
        <taxon>Spirochaetia</taxon>
        <taxon>Leptospirales</taxon>
        <taxon>Leptospiraceae</taxon>
        <taxon>Leptospira</taxon>
    </lineage>
</organism>
<proteinExistence type="predicted"/>
<dbReference type="EMBL" id="AOHC02000041">
    <property type="protein sequence ID" value="EMY77021.1"/>
    <property type="molecule type" value="Genomic_DNA"/>
</dbReference>
<accession>N1W9X9</accession>
<dbReference type="AlphaFoldDB" id="N1W9X9"/>
<name>N1W9X9_9LEPT</name>
<keyword evidence="2" id="KW-1185">Reference proteome</keyword>
<evidence type="ECO:0000313" key="2">
    <source>
        <dbReference type="Proteomes" id="UP000012313"/>
    </source>
</evidence>
<gene>
    <name evidence="1" type="ORF">LEP1GSC060_3394</name>
</gene>